<sequence length="122" mass="14241">DCHQLFEVILLAIPQIMFTMGWLFQKIANNHYPDQTEQAKTIEGSNPEHNPEDRCQRRQMGMILDHFSEQILDPFQWDGSWHLNSSNQKELAAVLFSQISQQQTLVGWETKYALFKTDNTTT</sequence>
<evidence type="ECO:0000256" key="1">
    <source>
        <dbReference type="SAM" id="Phobius"/>
    </source>
</evidence>
<dbReference type="EMBL" id="SNRW01035008">
    <property type="protein sequence ID" value="KAA6355198.1"/>
    <property type="molecule type" value="Genomic_DNA"/>
</dbReference>
<gene>
    <name evidence="2" type="ORF">EZS28_049275</name>
</gene>
<dbReference type="Proteomes" id="UP000324800">
    <property type="component" value="Unassembled WGS sequence"/>
</dbReference>
<accession>A0A5J4TAB0</accession>
<proteinExistence type="predicted"/>
<dbReference type="AlphaFoldDB" id="A0A5J4TAB0"/>
<keyword evidence="1" id="KW-1133">Transmembrane helix</keyword>
<feature type="transmembrane region" description="Helical" evidence="1">
    <location>
        <begin position="6"/>
        <end position="24"/>
    </location>
</feature>
<evidence type="ECO:0000313" key="2">
    <source>
        <dbReference type="EMBL" id="KAA6355198.1"/>
    </source>
</evidence>
<protein>
    <submittedName>
        <fullName evidence="2">Uncharacterized protein</fullName>
    </submittedName>
</protein>
<feature type="non-terminal residue" evidence="2">
    <location>
        <position position="1"/>
    </location>
</feature>
<evidence type="ECO:0000313" key="3">
    <source>
        <dbReference type="Proteomes" id="UP000324800"/>
    </source>
</evidence>
<comment type="caution">
    <text evidence="2">The sequence shown here is derived from an EMBL/GenBank/DDBJ whole genome shotgun (WGS) entry which is preliminary data.</text>
</comment>
<reference evidence="2 3" key="1">
    <citation type="submission" date="2019-03" db="EMBL/GenBank/DDBJ databases">
        <title>Single cell metagenomics reveals metabolic interactions within the superorganism composed of flagellate Streblomastix strix and complex community of Bacteroidetes bacteria on its surface.</title>
        <authorList>
            <person name="Treitli S.C."/>
            <person name="Kolisko M."/>
            <person name="Husnik F."/>
            <person name="Keeling P."/>
            <person name="Hampl V."/>
        </authorList>
    </citation>
    <scope>NUCLEOTIDE SEQUENCE [LARGE SCALE GENOMIC DNA]</scope>
    <source>
        <strain evidence="2">ST1C</strain>
    </source>
</reference>
<name>A0A5J4TAB0_9EUKA</name>
<keyword evidence="1" id="KW-0812">Transmembrane</keyword>
<organism evidence="2 3">
    <name type="scientific">Streblomastix strix</name>
    <dbReference type="NCBI Taxonomy" id="222440"/>
    <lineage>
        <taxon>Eukaryota</taxon>
        <taxon>Metamonada</taxon>
        <taxon>Preaxostyla</taxon>
        <taxon>Oxymonadida</taxon>
        <taxon>Streblomastigidae</taxon>
        <taxon>Streblomastix</taxon>
    </lineage>
</organism>
<keyword evidence="1" id="KW-0472">Membrane</keyword>
<feature type="non-terminal residue" evidence="2">
    <location>
        <position position="122"/>
    </location>
</feature>